<dbReference type="RefSeq" id="WP_072982286.1">
    <property type="nucleotide sequence ID" value="NZ_FQXT01000003.1"/>
</dbReference>
<dbReference type="STRING" id="573501.SAMN04487999_1748"/>
<sequence>MIILYELALICAGILLAINTLDKWDGSTQLFAKIADALKPFAAVIGGIALILGIWFLFRPFCTFRDIVAVLAGLALLGGTFENHPSLQNFFNKAASVLNPYRVIIGLVALILGLLGLFNIAFIC</sequence>
<evidence type="ECO:0000256" key="1">
    <source>
        <dbReference type="SAM" id="Phobius"/>
    </source>
</evidence>
<reference evidence="2 5" key="3">
    <citation type="submission" date="2018-07" db="EMBL/GenBank/DDBJ databases">
        <title>Leeuwenhoekiella genomics.</title>
        <authorList>
            <person name="Tahon G."/>
            <person name="Willems A."/>
        </authorList>
    </citation>
    <scope>NUCLEOTIDE SEQUENCE [LARGE SCALE GENOMIC DNA]</scope>
    <source>
        <strain evidence="2 5">LMG 24856</strain>
    </source>
</reference>
<evidence type="ECO:0000313" key="4">
    <source>
        <dbReference type="Proteomes" id="UP000184240"/>
    </source>
</evidence>
<keyword evidence="1" id="KW-0812">Transmembrane</keyword>
<keyword evidence="1" id="KW-0472">Membrane</keyword>
<feature type="transmembrane region" description="Helical" evidence="1">
    <location>
        <begin position="63"/>
        <end position="81"/>
    </location>
</feature>
<accession>A0A1M5XXA2</accession>
<feature type="transmembrane region" description="Helical" evidence="1">
    <location>
        <begin position="41"/>
        <end position="58"/>
    </location>
</feature>
<name>A0A1M5XXA2_9FLAO</name>
<reference evidence="3" key="1">
    <citation type="submission" date="2016-11" db="EMBL/GenBank/DDBJ databases">
        <authorList>
            <person name="Jaros S."/>
            <person name="Januszkiewicz K."/>
            <person name="Wedrychowicz H."/>
        </authorList>
    </citation>
    <scope>NUCLEOTIDE SEQUENCE [LARGE SCALE GENOMIC DNA]</scope>
    <source>
        <strain evidence="3">DSM 19859</strain>
    </source>
</reference>
<organism evidence="3 4">
    <name type="scientific">Leeuwenhoekiella palythoae</name>
    <dbReference type="NCBI Taxonomy" id="573501"/>
    <lineage>
        <taxon>Bacteria</taxon>
        <taxon>Pseudomonadati</taxon>
        <taxon>Bacteroidota</taxon>
        <taxon>Flavobacteriia</taxon>
        <taxon>Flavobacteriales</taxon>
        <taxon>Flavobacteriaceae</taxon>
        <taxon>Leeuwenhoekiella</taxon>
    </lineage>
</organism>
<gene>
    <name evidence="2" type="ORF">DSM01_1043</name>
    <name evidence="3" type="ORF">SAMN04487999_1748</name>
</gene>
<reference evidence="4" key="2">
    <citation type="submission" date="2016-11" db="EMBL/GenBank/DDBJ databases">
        <authorList>
            <person name="Varghese N."/>
            <person name="Submissions S."/>
        </authorList>
    </citation>
    <scope>NUCLEOTIDE SEQUENCE [LARGE SCALE GENOMIC DNA]</scope>
    <source>
        <strain evidence="4">DSM 19859</strain>
    </source>
</reference>
<dbReference type="AlphaFoldDB" id="A0A1M5XXA2"/>
<proteinExistence type="predicted"/>
<keyword evidence="5" id="KW-1185">Reference proteome</keyword>
<evidence type="ECO:0000313" key="3">
    <source>
        <dbReference type="EMBL" id="SHI03873.1"/>
    </source>
</evidence>
<feature type="transmembrane region" description="Helical" evidence="1">
    <location>
        <begin position="101"/>
        <end position="123"/>
    </location>
</feature>
<dbReference type="Proteomes" id="UP000184240">
    <property type="component" value="Unassembled WGS sequence"/>
</dbReference>
<dbReference type="EMBL" id="FQXT01000003">
    <property type="protein sequence ID" value="SHI03873.1"/>
    <property type="molecule type" value="Genomic_DNA"/>
</dbReference>
<evidence type="ECO:0000313" key="2">
    <source>
        <dbReference type="EMBL" id="RXG30293.1"/>
    </source>
</evidence>
<keyword evidence="1" id="KW-1133">Transmembrane helix</keyword>
<protein>
    <submittedName>
        <fullName evidence="3">Uncharacterized protein</fullName>
    </submittedName>
</protein>
<evidence type="ECO:0000313" key="5">
    <source>
        <dbReference type="Proteomes" id="UP000290037"/>
    </source>
</evidence>
<dbReference type="Proteomes" id="UP000290037">
    <property type="component" value="Unassembled WGS sequence"/>
</dbReference>
<dbReference type="EMBL" id="QOVN01000002">
    <property type="protein sequence ID" value="RXG30293.1"/>
    <property type="molecule type" value="Genomic_DNA"/>
</dbReference>